<dbReference type="RefSeq" id="WP_106847064.1">
    <property type="nucleotide sequence ID" value="NZ_CP027792.1"/>
</dbReference>
<sequence>MDDANAAAPALPEGRFEGREDFRQRVRDALAAAAREGWGELILADADFIDWPLGERDVVDSLQQWSRTGRRCTLLALDYAELVRRHPRFVQWRRQWDHIITCRKAMGSDPLAVPSALWSPAWVLQRRDPVRSVGTTDSEPGRRVQLRETLDEWLERKSSPAFPASVLGL</sequence>
<protein>
    <submittedName>
        <fullName evidence="1">Uncharacterized protein</fullName>
    </submittedName>
</protein>
<dbReference type="KEGG" id="melm:C7H73_13140"/>
<organism evidence="1 2">
    <name type="scientific">Pulveribacter suum</name>
    <dbReference type="NCBI Taxonomy" id="2116657"/>
    <lineage>
        <taxon>Bacteria</taxon>
        <taxon>Pseudomonadati</taxon>
        <taxon>Pseudomonadota</taxon>
        <taxon>Betaproteobacteria</taxon>
        <taxon>Burkholderiales</taxon>
        <taxon>Comamonadaceae</taxon>
        <taxon>Pulveribacter</taxon>
    </lineage>
</organism>
<dbReference type="Proteomes" id="UP000241829">
    <property type="component" value="Chromosome"/>
</dbReference>
<accession>A0A2P1NND4</accession>
<proteinExistence type="predicted"/>
<dbReference type="EMBL" id="CP027792">
    <property type="protein sequence ID" value="AVP58516.1"/>
    <property type="molecule type" value="Genomic_DNA"/>
</dbReference>
<evidence type="ECO:0000313" key="1">
    <source>
        <dbReference type="EMBL" id="AVP58516.1"/>
    </source>
</evidence>
<dbReference type="OrthoDB" id="8898236at2"/>
<dbReference type="AlphaFoldDB" id="A0A2P1NND4"/>
<keyword evidence="2" id="KW-1185">Reference proteome</keyword>
<reference evidence="2" key="1">
    <citation type="submission" date="2018-03" db="EMBL/GenBank/DDBJ databases">
        <title>Genome sequencing of Melaminivora sp. strain SC2-7.</title>
        <authorList>
            <person name="Kim S.-J."/>
            <person name="Heo J."/>
            <person name="Ahn J.-H."/>
            <person name="Kwon S.-W."/>
        </authorList>
    </citation>
    <scope>NUCLEOTIDE SEQUENCE [LARGE SCALE GENOMIC DNA]</scope>
    <source>
        <strain evidence="2">SC2-7</strain>
    </source>
</reference>
<gene>
    <name evidence="1" type="ORF">C7H73_13140</name>
</gene>
<name>A0A2P1NND4_9BURK</name>
<evidence type="ECO:0000313" key="2">
    <source>
        <dbReference type="Proteomes" id="UP000241829"/>
    </source>
</evidence>